<gene>
    <name evidence="2" type="ORF">OS242_13265</name>
</gene>
<proteinExistence type="predicted"/>
<dbReference type="Proteomes" id="UP001208017">
    <property type="component" value="Unassembled WGS sequence"/>
</dbReference>
<evidence type="ECO:0000313" key="2">
    <source>
        <dbReference type="EMBL" id="MCX7570913.1"/>
    </source>
</evidence>
<dbReference type="InterPro" id="IPR036873">
    <property type="entry name" value="Rhodanese-like_dom_sf"/>
</dbReference>
<dbReference type="PANTHER" id="PTHR43084:SF7">
    <property type="entry name" value="BETA-LACTAMASE DOMAIN PROTEIN"/>
    <property type="match status" value="1"/>
</dbReference>
<dbReference type="RefSeq" id="WP_267152159.1">
    <property type="nucleotide sequence ID" value="NZ_JAPMLT010000007.1"/>
</dbReference>
<dbReference type="InterPro" id="IPR036866">
    <property type="entry name" value="RibonucZ/Hydroxyglut_hydro"/>
</dbReference>
<dbReference type="InterPro" id="IPR044528">
    <property type="entry name" value="POD-like_MBL-fold"/>
</dbReference>
<accession>A0ABT3X201</accession>
<dbReference type="Pfam" id="PF00581">
    <property type="entry name" value="Rhodanese"/>
    <property type="match status" value="1"/>
</dbReference>
<reference evidence="2 3" key="1">
    <citation type="submission" date="2022-11" db="EMBL/GenBank/DDBJ databases">
        <title>Study of microbial diversity in lake waters.</title>
        <authorList>
            <person name="Zhang J."/>
        </authorList>
    </citation>
    <scope>NUCLEOTIDE SEQUENCE [LARGE SCALE GENOMIC DNA]</scope>
    <source>
        <strain evidence="2 3">DT12</strain>
    </source>
</reference>
<dbReference type="SMART" id="SM00849">
    <property type="entry name" value="Lactamase_B"/>
    <property type="match status" value="1"/>
</dbReference>
<dbReference type="Gene3D" id="3.40.250.10">
    <property type="entry name" value="Rhodanese-like domain"/>
    <property type="match status" value="1"/>
</dbReference>
<dbReference type="InterPro" id="IPR001763">
    <property type="entry name" value="Rhodanese-like_dom"/>
</dbReference>
<dbReference type="PANTHER" id="PTHR43084">
    <property type="entry name" value="PERSULFIDE DIOXYGENASE ETHE1"/>
    <property type="match status" value="1"/>
</dbReference>
<protein>
    <submittedName>
        <fullName evidence="2">MBL fold metallo-hydrolase</fullName>
    </submittedName>
</protein>
<dbReference type="Pfam" id="PF00753">
    <property type="entry name" value="Lactamase_B"/>
    <property type="match status" value="1"/>
</dbReference>
<dbReference type="SUPFAM" id="SSF56281">
    <property type="entry name" value="Metallo-hydrolase/oxidoreductase"/>
    <property type="match status" value="1"/>
</dbReference>
<dbReference type="EMBL" id="JAPMLT010000007">
    <property type="protein sequence ID" value="MCX7570913.1"/>
    <property type="molecule type" value="Genomic_DNA"/>
</dbReference>
<evidence type="ECO:0000313" key="3">
    <source>
        <dbReference type="Proteomes" id="UP001208017"/>
    </source>
</evidence>
<dbReference type="PROSITE" id="PS50206">
    <property type="entry name" value="RHODANESE_3"/>
    <property type="match status" value="1"/>
</dbReference>
<comment type="caution">
    <text evidence="2">The sequence shown here is derived from an EMBL/GenBank/DDBJ whole genome shotgun (WGS) entry which is preliminary data.</text>
</comment>
<dbReference type="CDD" id="cd07724">
    <property type="entry name" value="POD-like_MBL-fold"/>
    <property type="match status" value="1"/>
</dbReference>
<dbReference type="InterPro" id="IPR051682">
    <property type="entry name" value="Mito_Persulfide_Diox"/>
</dbReference>
<organism evidence="2 3">
    <name type="scientific">Tumebacillus lacus</name>
    <dbReference type="NCBI Taxonomy" id="2995335"/>
    <lineage>
        <taxon>Bacteria</taxon>
        <taxon>Bacillati</taxon>
        <taxon>Bacillota</taxon>
        <taxon>Bacilli</taxon>
        <taxon>Bacillales</taxon>
        <taxon>Alicyclobacillaceae</taxon>
        <taxon>Tumebacillus</taxon>
    </lineage>
</organism>
<sequence>MAVQTVNSEELHHWLEQGEPLVLLDVRSPQEIAEWKIQTEPGLLVNIPYAAFEQGDASAWQDLPKGKKIAVICRRGRTAKLAADVLAEHGDYDLYVLERGMQGWSQFYHPVTVHADDSYTLIQMMRLGKGCLSYMIHSGGEAVVVDPGRHVEEYVRLAEREGVRIKHILDTHLHADHISGASELAAQTGATYYLSAQEMQEGVIRYEDVSRYERISLSGVDLQVLLMQTPGHTPGSVSFLVNDRWLLSGDTIFVSGLGRPDLGGKAQEWALKLYETVLGQIAPLSDDVVVLPAHFSEISERCADGYVGAALGRIRADNAVMRLTDAAAFAAEVTARIGTTPPNYAEIVQINRGLVTADDDKRLELEVGPNRCAVKHLPQ</sequence>
<dbReference type="SUPFAM" id="SSF52821">
    <property type="entry name" value="Rhodanese/Cell cycle control phosphatase"/>
    <property type="match status" value="1"/>
</dbReference>
<evidence type="ECO:0000259" key="1">
    <source>
        <dbReference type="PROSITE" id="PS50206"/>
    </source>
</evidence>
<name>A0ABT3X201_9BACL</name>
<dbReference type="Gene3D" id="3.60.15.10">
    <property type="entry name" value="Ribonuclease Z/Hydroxyacylglutathione hydrolase-like"/>
    <property type="match status" value="1"/>
</dbReference>
<dbReference type="InterPro" id="IPR001279">
    <property type="entry name" value="Metallo-B-lactamas"/>
</dbReference>
<keyword evidence="3" id="KW-1185">Reference proteome</keyword>
<dbReference type="SMART" id="SM00450">
    <property type="entry name" value="RHOD"/>
    <property type="match status" value="1"/>
</dbReference>
<feature type="domain" description="Rhodanese" evidence="1">
    <location>
        <begin position="17"/>
        <end position="113"/>
    </location>
</feature>